<organism evidence="1">
    <name type="scientific">Anguilla anguilla</name>
    <name type="common">European freshwater eel</name>
    <name type="synonym">Muraena anguilla</name>
    <dbReference type="NCBI Taxonomy" id="7936"/>
    <lineage>
        <taxon>Eukaryota</taxon>
        <taxon>Metazoa</taxon>
        <taxon>Chordata</taxon>
        <taxon>Craniata</taxon>
        <taxon>Vertebrata</taxon>
        <taxon>Euteleostomi</taxon>
        <taxon>Actinopterygii</taxon>
        <taxon>Neopterygii</taxon>
        <taxon>Teleostei</taxon>
        <taxon>Anguilliformes</taxon>
        <taxon>Anguillidae</taxon>
        <taxon>Anguilla</taxon>
    </lineage>
</organism>
<evidence type="ECO:0000313" key="1">
    <source>
        <dbReference type="EMBL" id="JAH21191.1"/>
    </source>
</evidence>
<dbReference type="AlphaFoldDB" id="A0A0E9QW44"/>
<protein>
    <submittedName>
        <fullName evidence="1">Uncharacterized protein</fullName>
    </submittedName>
</protein>
<name>A0A0E9QW44_ANGAN</name>
<dbReference type="EMBL" id="GBXM01087386">
    <property type="protein sequence ID" value="JAH21191.1"/>
    <property type="molecule type" value="Transcribed_RNA"/>
</dbReference>
<proteinExistence type="predicted"/>
<reference evidence="1" key="2">
    <citation type="journal article" date="2015" name="Fish Shellfish Immunol.">
        <title>Early steps in the European eel (Anguilla anguilla)-Vibrio vulnificus interaction in the gills: Role of the RtxA13 toxin.</title>
        <authorList>
            <person name="Callol A."/>
            <person name="Pajuelo D."/>
            <person name="Ebbesson L."/>
            <person name="Teles M."/>
            <person name="MacKenzie S."/>
            <person name="Amaro C."/>
        </authorList>
    </citation>
    <scope>NUCLEOTIDE SEQUENCE</scope>
</reference>
<accession>A0A0E9QW44</accession>
<sequence>MLTMTEKCEIICCKDIVEMHFYICQCFNACQIGRIQSNVNSIIAIT</sequence>
<reference evidence="1" key="1">
    <citation type="submission" date="2014-11" db="EMBL/GenBank/DDBJ databases">
        <authorList>
            <person name="Amaro Gonzalez C."/>
        </authorList>
    </citation>
    <scope>NUCLEOTIDE SEQUENCE</scope>
</reference>